<keyword evidence="3" id="KW-1185">Reference proteome</keyword>
<feature type="transmembrane region" description="Helical" evidence="1">
    <location>
        <begin position="433"/>
        <end position="452"/>
    </location>
</feature>
<keyword evidence="1" id="KW-0812">Transmembrane</keyword>
<dbReference type="Proteomes" id="UP001500630">
    <property type="component" value="Unassembled WGS sequence"/>
</dbReference>
<feature type="transmembrane region" description="Helical" evidence="1">
    <location>
        <begin position="35"/>
        <end position="56"/>
    </location>
</feature>
<dbReference type="Gene3D" id="2.60.120.200">
    <property type="match status" value="1"/>
</dbReference>
<feature type="transmembrane region" description="Helical" evidence="1">
    <location>
        <begin position="497"/>
        <end position="516"/>
    </location>
</feature>
<evidence type="ECO:0000313" key="2">
    <source>
        <dbReference type="EMBL" id="GAA3525707.1"/>
    </source>
</evidence>
<accession>A0ABP6UZ55</accession>
<keyword evidence="1" id="KW-0472">Membrane</keyword>
<feature type="transmembrane region" description="Helical" evidence="1">
    <location>
        <begin position="356"/>
        <end position="382"/>
    </location>
</feature>
<dbReference type="Pfam" id="PF12679">
    <property type="entry name" value="ABC2_membrane_2"/>
    <property type="match status" value="1"/>
</dbReference>
<evidence type="ECO:0000256" key="1">
    <source>
        <dbReference type="SAM" id="Phobius"/>
    </source>
</evidence>
<protein>
    <recommendedName>
        <fullName evidence="4">DUF1349 domain-containing protein</fullName>
    </recommendedName>
</protein>
<evidence type="ECO:0008006" key="4">
    <source>
        <dbReference type="Google" id="ProtNLM"/>
    </source>
</evidence>
<feature type="transmembrane region" description="Helical" evidence="1">
    <location>
        <begin position="402"/>
        <end position="426"/>
    </location>
</feature>
<dbReference type="RefSeq" id="WP_345557351.1">
    <property type="nucleotide sequence ID" value="NZ_BAABDQ010000001.1"/>
</dbReference>
<keyword evidence="1" id="KW-1133">Transmembrane helix</keyword>
<reference evidence="3" key="1">
    <citation type="journal article" date="2019" name="Int. J. Syst. Evol. Microbiol.">
        <title>The Global Catalogue of Microorganisms (GCM) 10K type strain sequencing project: providing services to taxonomists for standard genome sequencing and annotation.</title>
        <authorList>
            <consortium name="The Broad Institute Genomics Platform"/>
            <consortium name="The Broad Institute Genome Sequencing Center for Infectious Disease"/>
            <person name="Wu L."/>
            <person name="Ma J."/>
        </authorList>
    </citation>
    <scope>NUCLEOTIDE SEQUENCE [LARGE SCALE GENOMIC DNA]</scope>
    <source>
        <strain evidence="3">JCM 17326</strain>
    </source>
</reference>
<gene>
    <name evidence="2" type="ORF">GCM10022419_000520</name>
</gene>
<dbReference type="EMBL" id="BAABDQ010000001">
    <property type="protein sequence ID" value="GAA3525707.1"/>
    <property type="molecule type" value="Genomic_DNA"/>
</dbReference>
<comment type="caution">
    <text evidence="2">The sequence shown here is derived from an EMBL/GenBank/DDBJ whole genome shotgun (WGS) entry which is preliminary data.</text>
</comment>
<sequence length="523" mass="54453">MTAVTPYRSRQAAGRDGFAQALRAEWTKLRTVRGWMIGMALSTLLIVLLGLIFAAGSQSSCSAGPVEVPCPVPPTGPGGEAVEDHFYFVHQPLDGDGSITVRVSSLTGELRKPDVTPGVRNVVPGVVPWAKAGVMIKESTRQGATYAAVMITGEHGVRMQHDFTEDVAGLPGRVSASAPRWLRLTRTGDTITGEESADGERWTKVGTARLAGQPEKVRIGLFAASPGDLTVSRNVLGGSATASRFAEATAVMDRVTLRGPAAGGTWSRDDIGVTKELDGTPHHPGRSVLSGGTFTVTGVGDIAPLAEGLPIERLLVGALMGLIAVIVVGVLFVTVEYRRGLIRTTLIAGPRRGRMLAAKAVVVAGAAFACGLLGVAVTVPVGRSLLAANGMPIAFAPLPTELRVIAGTAGLLAVAAVFALGLGALFRRSAMAVVVAVAAFLVPYVLATASILPDEAAKWLLRVTPAAGFAIQQSLIAYPQATARFAPTEGYFPLPPWAGFAVMCAYAGLVLGLAAYRLRRRDV</sequence>
<evidence type="ECO:0000313" key="3">
    <source>
        <dbReference type="Proteomes" id="UP001500630"/>
    </source>
</evidence>
<proteinExistence type="predicted"/>
<feature type="transmembrane region" description="Helical" evidence="1">
    <location>
        <begin position="314"/>
        <end position="335"/>
    </location>
</feature>
<organism evidence="2 3">
    <name type="scientific">Nonomuraea rosea</name>
    <dbReference type="NCBI Taxonomy" id="638574"/>
    <lineage>
        <taxon>Bacteria</taxon>
        <taxon>Bacillati</taxon>
        <taxon>Actinomycetota</taxon>
        <taxon>Actinomycetes</taxon>
        <taxon>Streptosporangiales</taxon>
        <taxon>Streptosporangiaceae</taxon>
        <taxon>Nonomuraea</taxon>
    </lineage>
</organism>
<name>A0ABP6UZ55_9ACTN</name>